<reference evidence="3" key="1">
    <citation type="journal article" date="2012" name="Science">
        <title>The Paleozoic origin of enzymatic lignin decomposition reconstructed from 31 fungal genomes.</title>
        <authorList>
            <person name="Floudas D."/>
            <person name="Binder M."/>
            <person name="Riley R."/>
            <person name="Barry K."/>
            <person name="Blanchette R.A."/>
            <person name="Henrissat B."/>
            <person name="Martinez A.T."/>
            <person name="Otillar R."/>
            <person name="Spatafora J.W."/>
            <person name="Yadav J.S."/>
            <person name="Aerts A."/>
            <person name="Benoit I."/>
            <person name="Boyd A."/>
            <person name="Carlson A."/>
            <person name="Copeland A."/>
            <person name="Coutinho P.M."/>
            <person name="de Vries R.P."/>
            <person name="Ferreira P."/>
            <person name="Findley K."/>
            <person name="Foster B."/>
            <person name="Gaskell J."/>
            <person name="Glotzer D."/>
            <person name="Gorecki P."/>
            <person name="Heitman J."/>
            <person name="Hesse C."/>
            <person name="Hori C."/>
            <person name="Igarashi K."/>
            <person name="Jurgens J.A."/>
            <person name="Kallen N."/>
            <person name="Kersten P."/>
            <person name="Kohler A."/>
            <person name="Kuees U."/>
            <person name="Kumar T.K.A."/>
            <person name="Kuo A."/>
            <person name="LaButti K."/>
            <person name="Larrondo L.F."/>
            <person name="Lindquist E."/>
            <person name="Ling A."/>
            <person name="Lombard V."/>
            <person name="Lucas S."/>
            <person name="Lundell T."/>
            <person name="Martin R."/>
            <person name="McLaughlin D.J."/>
            <person name="Morgenstern I."/>
            <person name="Morin E."/>
            <person name="Murat C."/>
            <person name="Nagy L.G."/>
            <person name="Nolan M."/>
            <person name="Ohm R.A."/>
            <person name="Patyshakuliyeva A."/>
            <person name="Rokas A."/>
            <person name="Ruiz-Duenas F.J."/>
            <person name="Sabat G."/>
            <person name="Salamov A."/>
            <person name="Samejima M."/>
            <person name="Schmutz J."/>
            <person name="Slot J.C."/>
            <person name="St John F."/>
            <person name="Stenlid J."/>
            <person name="Sun H."/>
            <person name="Sun S."/>
            <person name="Syed K."/>
            <person name="Tsang A."/>
            <person name="Wiebenga A."/>
            <person name="Young D."/>
            <person name="Pisabarro A."/>
            <person name="Eastwood D.C."/>
            <person name="Martin F."/>
            <person name="Cullen D."/>
            <person name="Grigoriev I.V."/>
            <person name="Hibbett D.S."/>
        </authorList>
    </citation>
    <scope>NUCLEOTIDE SEQUENCE [LARGE SCALE GENOMIC DNA]</scope>
    <source>
        <strain evidence="3">RWD-64-598 SS2</strain>
    </source>
</reference>
<feature type="compositionally biased region" description="Low complexity" evidence="1">
    <location>
        <begin position="113"/>
        <end position="122"/>
    </location>
</feature>
<dbReference type="KEGG" id="cput:CONPUDRAFT_147901"/>
<sequence length="540" mass="57603">MAMANGSSTLLNEPIHPGGMPVDRGCSKIATIRRVSANYQTSHGTQLIRGVLGLPSPHDSPSSPAPILPDFAIPVNHLSQCSPVPTSQPLDDYPNCCSQMSHGTQLTHGAPHTSSLPGLSSPIPTPSLPTFATSVDSLSHSSPVPTSQPLDDYSNHWSQMSHGAQLSHEPSHTSSSPGLSSSPASIQLVASMRADLVHSDEADVLHAHDPNPFLISSPASRAQYIFIHEDPSEEQTDDAMAGEVEETDDVAIDGATAKYAFNPAIQALELDLGAFNDSMVAVNAAMSQVLAFVVAQRQHIITLAVDSPEAMSLLDPFSKSLATVVDIWNQAIDARVSASYSARSTQNRFASATQPSPSAPLGKHIFGSKGFSCPSKPVSFVDAVKTSSKMEAPLIPVPASQPGFPNEPLTEVVGPASIAACLPNTKAKTERPPSATKNVTITIKDLSSFFATRVPCDEELINMFLDFSAHLPGTPFHDLICITWSSPCAFRFTFKSYVNDNMVHICEEFISVLPCWTDQVLLPFLTENMSDFGHDDSAPS</sequence>
<feature type="compositionally biased region" description="Low complexity" evidence="1">
    <location>
        <begin position="172"/>
        <end position="183"/>
    </location>
</feature>
<evidence type="ECO:0000313" key="3">
    <source>
        <dbReference type="Proteomes" id="UP000053558"/>
    </source>
</evidence>
<evidence type="ECO:0000256" key="1">
    <source>
        <dbReference type="SAM" id="MobiDB-lite"/>
    </source>
</evidence>
<accession>R7SGA5</accession>
<protein>
    <submittedName>
        <fullName evidence="2">Uncharacterized protein</fullName>
    </submittedName>
</protein>
<name>R7SGA5_CONPW</name>
<feature type="compositionally biased region" description="Polar residues" evidence="1">
    <location>
        <begin position="131"/>
        <end position="164"/>
    </location>
</feature>
<gene>
    <name evidence="2" type="ORF">CONPUDRAFT_147901</name>
</gene>
<dbReference type="AlphaFoldDB" id="R7SGA5"/>
<dbReference type="EMBL" id="JH711594">
    <property type="protein sequence ID" value="EIW74124.1"/>
    <property type="molecule type" value="Genomic_DNA"/>
</dbReference>
<keyword evidence="3" id="KW-1185">Reference proteome</keyword>
<dbReference type="Proteomes" id="UP000053558">
    <property type="component" value="Unassembled WGS sequence"/>
</dbReference>
<organism evidence="2 3">
    <name type="scientific">Coniophora puteana (strain RWD-64-598)</name>
    <name type="common">Brown rot fungus</name>
    <dbReference type="NCBI Taxonomy" id="741705"/>
    <lineage>
        <taxon>Eukaryota</taxon>
        <taxon>Fungi</taxon>
        <taxon>Dikarya</taxon>
        <taxon>Basidiomycota</taxon>
        <taxon>Agaricomycotina</taxon>
        <taxon>Agaricomycetes</taxon>
        <taxon>Agaricomycetidae</taxon>
        <taxon>Boletales</taxon>
        <taxon>Coniophorineae</taxon>
        <taxon>Coniophoraceae</taxon>
        <taxon>Coniophora</taxon>
    </lineage>
</organism>
<dbReference type="RefSeq" id="XP_007775700.1">
    <property type="nucleotide sequence ID" value="XM_007777510.1"/>
</dbReference>
<dbReference type="GeneID" id="19202392"/>
<proteinExistence type="predicted"/>
<evidence type="ECO:0000313" key="2">
    <source>
        <dbReference type="EMBL" id="EIW74124.1"/>
    </source>
</evidence>
<feature type="region of interest" description="Disordered" evidence="1">
    <location>
        <begin position="103"/>
        <end position="183"/>
    </location>
</feature>